<organism evidence="1">
    <name type="scientific">marine sediment metagenome</name>
    <dbReference type="NCBI Taxonomy" id="412755"/>
    <lineage>
        <taxon>unclassified sequences</taxon>
        <taxon>metagenomes</taxon>
        <taxon>ecological metagenomes</taxon>
    </lineage>
</organism>
<reference evidence="1" key="1">
    <citation type="journal article" date="2015" name="Nature">
        <title>Complex archaea that bridge the gap between prokaryotes and eukaryotes.</title>
        <authorList>
            <person name="Spang A."/>
            <person name="Saw J.H."/>
            <person name="Jorgensen S.L."/>
            <person name="Zaremba-Niedzwiedzka K."/>
            <person name="Martijn J."/>
            <person name="Lind A.E."/>
            <person name="van Eijk R."/>
            <person name="Schleper C."/>
            <person name="Guy L."/>
            <person name="Ettema T.J."/>
        </authorList>
    </citation>
    <scope>NUCLEOTIDE SEQUENCE</scope>
</reference>
<feature type="non-terminal residue" evidence="1">
    <location>
        <position position="1"/>
    </location>
</feature>
<accession>A0A0F9FLS3</accession>
<dbReference type="AlphaFoldDB" id="A0A0F9FLS3"/>
<evidence type="ECO:0000313" key="1">
    <source>
        <dbReference type="EMBL" id="KKL51987.1"/>
    </source>
</evidence>
<gene>
    <name evidence="1" type="ORF">LCGC14_2289970</name>
</gene>
<dbReference type="EMBL" id="LAZR01032050">
    <property type="protein sequence ID" value="KKL51987.1"/>
    <property type="molecule type" value="Genomic_DNA"/>
</dbReference>
<name>A0A0F9FLS3_9ZZZZ</name>
<sequence>VAVTTNGATKHYFNTPPDRVHISYSVMHRAAMRRSVKVPWGKVIPWRRVVDVLHYYKIQGSTVGVNYIYENIRHFKLIDTLFHEADNMTILMKKPVEEGQDWTALHDYIEGDRERYWLDACLVKLVKGIPCRQGVSSLSMDQNQTARRCSNTEAGIPYTTLEKTWPQIIEISDCILGE</sequence>
<protein>
    <submittedName>
        <fullName evidence="1">Uncharacterized protein</fullName>
    </submittedName>
</protein>
<proteinExistence type="predicted"/>
<comment type="caution">
    <text evidence="1">The sequence shown here is derived from an EMBL/GenBank/DDBJ whole genome shotgun (WGS) entry which is preliminary data.</text>
</comment>